<accession>A0A9D3V2F4</accession>
<evidence type="ECO:0000313" key="2">
    <source>
        <dbReference type="Proteomes" id="UP000828251"/>
    </source>
</evidence>
<organism evidence="1 2">
    <name type="scientific">Gossypium stocksii</name>
    <dbReference type="NCBI Taxonomy" id="47602"/>
    <lineage>
        <taxon>Eukaryota</taxon>
        <taxon>Viridiplantae</taxon>
        <taxon>Streptophyta</taxon>
        <taxon>Embryophyta</taxon>
        <taxon>Tracheophyta</taxon>
        <taxon>Spermatophyta</taxon>
        <taxon>Magnoliopsida</taxon>
        <taxon>eudicotyledons</taxon>
        <taxon>Gunneridae</taxon>
        <taxon>Pentapetalae</taxon>
        <taxon>rosids</taxon>
        <taxon>malvids</taxon>
        <taxon>Malvales</taxon>
        <taxon>Malvaceae</taxon>
        <taxon>Malvoideae</taxon>
        <taxon>Gossypium</taxon>
    </lineage>
</organism>
<reference evidence="1 2" key="1">
    <citation type="journal article" date="2021" name="Plant Biotechnol. J.">
        <title>Multi-omics assisted identification of the key and species-specific regulatory components of drought-tolerant mechanisms in Gossypium stocksii.</title>
        <authorList>
            <person name="Yu D."/>
            <person name="Ke L."/>
            <person name="Zhang D."/>
            <person name="Wu Y."/>
            <person name="Sun Y."/>
            <person name="Mei J."/>
            <person name="Sun J."/>
            <person name="Sun Y."/>
        </authorList>
    </citation>
    <scope>NUCLEOTIDE SEQUENCE [LARGE SCALE GENOMIC DNA]</scope>
    <source>
        <strain evidence="2">cv. E1</strain>
        <tissue evidence="1">Leaf</tissue>
    </source>
</reference>
<gene>
    <name evidence="1" type="ORF">J1N35_031344</name>
</gene>
<dbReference type="EMBL" id="JAIQCV010000009">
    <property type="protein sequence ID" value="KAH1066357.1"/>
    <property type="molecule type" value="Genomic_DNA"/>
</dbReference>
<protein>
    <submittedName>
        <fullName evidence="1">Uncharacterized protein</fullName>
    </submittedName>
</protein>
<name>A0A9D3V2F4_9ROSI</name>
<evidence type="ECO:0000313" key="1">
    <source>
        <dbReference type="EMBL" id="KAH1066357.1"/>
    </source>
</evidence>
<dbReference type="AlphaFoldDB" id="A0A9D3V2F4"/>
<comment type="caution">
    <text evidence="1">The sequence shown here is derived from an EMBL/GenBank/DDBJ whole genome shotgun (WGS) entry which is preliminary data.</text>
</comment>
<proteinExistence type="predicted"/>
<sequence>MTKKKCTLLLIVSGIMPRLLHLIIKCLLELQKNNSIMQSPSFAVAHGILREGIHLSTKVDLESNPYGSQNDILANLGEWANSKNIGYKVQSGKHLKETKYQPLKMQLWDYR</sequence>
<dbReference type="Proteomes" id="UP000828251">
    <property type="component" value="Unassembled WGS sequence"/>
</dbReference>
<keyword evidence="2" id="KW-1185">Reference proteome</keyword>